<gene>
    <name evidence="6" type="ORF">CcCBS67573_g05445</name>
</gene>
<dbReference type="Gene3D" id="2.60.200.20">
    <property type="match status" value="1"/>
</dbReference>
<dbReference type="InterPro" id="IPR050923">
    <property type="entry name" value="Cell_Proc_Reg/RNA_Proc"/>
</dbReference>
<evidence type="ECO:0000259" key="4">
    <source>
        <dbReference type="PROSITE" id="PS50006"/>
    </source>
</evidence>
<dbReference type="AlphaFoldDB" id="A0A507FC15"/>
<feature type="compositionally biased region" description="Polar residues" evidence="3">
    <location>
        <begin position="175"/>
        <end position="184"/>
    </location>
</feature>
<organism evidence="6 7">
    <name type="scientific">Chytriomyces confervae</name>
    <dbReference type="NCBI Taxonomy" id="246404"/>
    <lineage>
        <taxon>Eukaryota</taxon>
        <taxon>Fungi</taxon>
        <taxon>Fungi incertae sedis</taxon>
        <taxon>Chytridiomycota</taxon>
        <taxon>Chytridiomycota incertae sedis</taxon>
        <taxon>Chytridiomycetes</taxon>
        <taxon>Chytridiales</taxon>
        <taxon>Chytriomycetaceae</taxon>
        <taxon>Chytriomyces</taxon>
    </lineage>
</organism>
<keyword evidence="2" id="KW-0175">Coiled coil</keyword>
<dbReference type="SUPFAM" id="SSF49879">
    <property type="entry name" value="SMAD/FHA domain"/>
    <property type="match status" value="1"/>
</dbReference>
<dbReference type="SMART" id="SM00358">
    <property type="entry name" value="DSRM"/>
    <property type="match status" value="1"/>
</dbReference>
<evidence type="ECO:0000313" key="6">
    <source>
        <dbReference type="EMBL" id="TPX73285.1"/>
    </source>
</evidence>
<dbReference type="InterPro" id="IPR000253">
    <property type="entry name" value="FHA_dom"/>
</dbReference>
<dbReference type="SUPFAM" id="SSF54768">
    <property type="entry name" value="dsRNA-binding domain-like"/>
    <property type="match status" value="1"/>
</dbReference>
<evidence type="ECO:0000256" key="2">
    <source>
        <dbReference type="SAM" id="Coils"/>
    </source>
</evidence>
<comment type="caution">
    <text evidence="6">The sequence shown here is derived from an EMBL/GenBank/DDBJ whole genome shotgun (WGS) entry which is preliminary data.</text>
</comment>
<dbReference type="OrthoDB" id="444265at2759"/>
<evidence type="ECO:0000313" key="7">
    <source>
        <dbReference type="Proteomes" id="UP000320333"/>
    </source>
</evidence>
<dbReference type="SMART" id="SM00240">
    <property type="entry name" value="FHA"/>
    <property type="match status" value="1"/>
</dbReference>
<dbReference type="Pfam" id="PF00035">
    <property type="entry name" value="dsrm"/>
    <property type="match status" value="1"/>
</dbReference>
<dbReference type="EMBL" id="QEAP01000196">
    <property type="protein sequence ID" value="TPX73285.1"/>
    <property type="molecule type" value="Genomic_DNA"/>
</dbReference>
<feature type="compositionally biased region" description="Low complexity" evidence="3">
    <location>
        <begin position="16"/>
        <end position="46"/>
    </location>
</feature>
<dbReference type="GO" id="GO:0003723">
    <property type="term" value="F:RNA binding"/>
    <property type="evidence" value="ECO:0007669"/>
    <property type="project" value="UniProtKB-UniRule"/>
</dbReference>
<dbReference type="InterPro" id="IPR008984">
    <property type="entry name" value="SMAD_FHA_dom_sf"/>
</dbReference>
<dbReference type="PROSITE" id="PS50137">
    <property type="entry name" value="DS_RBD"/>
    <property type="match status" value="1"/>
</dbReference>
<proteinExistence type="predicted"/>
<feature type="region of interest" description="Disordered" evidence="3">
    <location>
        <begin position="564"/>
        <end position="643"/>
    </location>
</feature>
<feature type="domain" description="FHA" evidence="4">
    <location>
        <begin position="98"/>
        <end position="147"/>
    </location>
</feature>
<dbReference type="Proteomes" id="UP000320333">
    <property type="component" value="Unassembled WGS sequence"/>
</dbReference>
<feature type="region of interest" description="Disordered" evidence="3">
    <location>
        <begin position="361"/>
        <end position="381"/>
    </location>
</feature>
<protein>
    <recommendedName>
        <fullName evidence="8">FHA domain-containing protein</fullName>
    </recommendedName>
</protein>
<name>A0A507FC15_9FUNG</name>
<feature type="compositionally biased region" description="Low complexity" evidence="3">
    <location>
        <begin position="494"/>
        <end position="504"/>
    </location>
</feature>
<feature type="compositionally biased region" description="Basic and acidic residues" evidence="3">
    <location>
        <begin position="230"/>
        <end position="240"/>
    </location>
</feature>
<feature type="region of interest" description="Disordered" evidence="3">
    <location>
        <begin position="476"/>
        <end position="519"/>
    </location>
</feature>
<dbReference type="PANTHER" id="PTHR23308">
    <property type="entry name" value="NUCLEAR INHIBITOR OF PROTEIN PHOSPHATASE-1"/>
    <property type="match status" value="1"/>
</dbReference>
<sequence>MPFVAPLLPASKLQPSVQSESVVSAESSETANTTDATETTESSETTINLNVKSSGPPAAPPLNYSAPEWSAACEPPFYIEILKSGVIVESHTLTNPIVTIGRLPTCTISLEHASLSRHHAILQSSTDALFLYDLASTHGTFHNKSPVRPNSWVRVRQGDMLKFGQSTRVFVVNGGPSNADSADSQLEDTELESNPHTQSRKQRPVKKAAAPAPEKDDHSISWGFAEDASNDDHEDHASMDHDDEDLAGFANTAADEDAYYFKDPKKALRTWVESRGGATGELQFDFDEEGHGISKIFVATISLDLDGGHVLKGVGRGSRKKEAEKNAALEACIKLDRRKILRSSTGAIKADIKRKTEKYEDDNDSFYDRTERPKRVKKTETQAAETYESLTAKLAQSQIDLDQLDADIEALEKETGEGMQAVEDELDQFVAGLEKSAKLKQKKGLMDRKRALLQEHAKLAKMAAFAKPHDMFAQKSKVSDAAPVESAPTHIPISSLEQESTESTSPKDPHVSSVASIAPNLQAKETATILEKSNSQTDPPSHPFEPVLDSQVSAKTAIPKLDASAKEALPSETPLLEAASSSTPEAAGPAPTTQPRRRAFKVLTKTQVAAHEQVETEEMVDAVGGVDPKDQEHLTESKNKYGW</sequence>
<evidence type="ECO:0008006" key="8">
    <source>
        <dbReference type="Google" id="ProtNLM"/>
    </source>
</evidence>
<accession>A0A507FC15</accession>
<dbReference type="Pfam" id="PF00498">
    <property type="entry name" value="FHA"/>
    <property type="match status" value="1"/>
</dbReference>
<keyword evidence="7" id="KW-1185">Reference proteome</keyword>
<dbReference type="Gene3D" id="3.30.160.20">
    <property type="match status" value="1"/>
</dbReference>
<feature type="region of interest" description="Disordered" evidence="3">
    <location>
        <begin position="15"/>
        <end position="56"/>
    </location>
</feature>
<feature type="domain" description="DRBM" evidence="5">
    <location>
        <begin position="263"/>
        <end position="337"/>
    </location>
</feature>
<reference evidence="6 7" key="1">
    <citation type="journal article" date="2019" name="Sci. Rep.">
        <title>Comparative genomics of chytrid fungi reveal insights into the obligate biotrophic and pathogenic lifestyle of Synchytrium endobioticum.</title>
        <authorList>
            <person name="van de Vossenberg B.T.L.H."/>
            <person name="Warris S."/>
            <person name="Nguyen H.D.T."/>
            <person name="van Gent-Pelzer M.P.E."/>
            <person name="Joly D.L."/>
            <person name="van de Geest H.C."/>
            <person name="Bonants P.J.M."/>
            <person name="Smith D.S."/>
            <person name="Levesque C.A."/>
            <person name="van der Lee T.A.J."/>
        </authorList>
    </citation>
    <scope>NUCLEOTIDE SEQUENCE [LARGE SCALE GENOMIC DNA]</scope>
    <source>
        <strain evidence="6 7">CBS 675.73</strain>
    </source>
</reference>
<dbReference type="InterPro" id="IPR014720">
    <property type="entry name" value="dsRBD_dom"/>
</dbReference>
<evidence type="ECO:0000259" key="5">
    <source>
        <dbReference type="PROSITE" id="PS50137"/>
    </source>
</evidence>
<keyword evidence="1" id="KW-0694">RNA-binding</keyword>
<evidence type="ECO:0000256" key="1">
    <source>
        <dbReference type="PROSITE-ProRule" id="PRU00266"/>
    </source>
</evidence>
<feature type="region of interest" description="Disordered" evidence="3">
    <location>
        <begin position="172"/>
        <end position="243"/>
    </location>
</feature>
<evidence type="ECO:0000256" key="3">
    <source>
        <dbReference type="SAM" id="MobiDB-lite"/>
    </source>
</evidence>
<feature type="coiled-coil region" evidence="2">
    <location>
        <begin position="387"/>
        <end position="414"/>
    </location>
</feature>
<feature type="compositionally biased region" description="Basic and acidic residues" evidence="3">
    <location>
        <begin position="627"/>
        <end position="643"/>
    </location>
</feature>
<dbReference type="PROSITE" id="PS50006">
    <property type="entry name" value="FHA_DOMAIN"/>
    <property type="match status" value="1"/>
</dbReference>